<dbReference type="PANTHER" id="PTHR38479:SF2">
    <property type="entry name" value="WINGED HELIX DNA-BINDING DOMAIN-CONTAINING PROTEIN"/>
    <property type="match status" value="1"/>
</dbReference>
<evidence type="ECO:0008006" key="3">
    <source>
        <dbReference type="Google" id="ProtNLM"/>
    </source>
</evidence>
<dbReference type="PANTHER" id="PTHR38479">
    <property type="entry name" value="LMO0824 PROTEIN"/>
    <property type="match status" value="1"/>
</dbReference>
<dbReference type="Pfam" id="PF06224">
    <property type="entry name" value="AlkZ-like"/>
    <property type="match status" value="1"/>
</dbReference>
<protein>
    <recommendedName>
        <fullName evidence="3">Winged helix DNA-binding protein</fullName>
    </recommendedName>
</protein>
<dbReference type="AlphaFoldDB" id="A0A2G3PIX3"/>
<evidence type="ECO:0000313" key="2">
    <source>
        <dbReference type="Proteomes" id="UP000225108"/>
    </source>
</evidence>
<evidence type="ECO:0000313" key="1">
    <source>
        <dbReference type="EMBL" id="PHV65758.1"/>
    </source>
</evidence>
<organism evidence="1 2">
    <name type="scientific">Williamsia marianensis</name>
    <dbReference type="NCBI Taxonomy" id="85044"/>
    <lineage>
        <taxon>Bacteria</taxon>
        <taxon>Bacillati</taxon>
        <taxon>Actinomycetota</taxon>
        <taxon>Actinomycetes</taxon>
        <taxon>Mycobacteriales</taxon>
        <taxon>Nocardiaceae</taxon>
        <taxon>Williamsia</taxon>
    </lineage>
</organism>
<sequence>MMQSIRREQILAARWFAQQLERPAGTGDDCALLDFGVQDTGPDGAPWALTIRGMSAAAIDGLTVAWTVRGAPHYYRRADLGDVAVAVSPYSPLDAAKRIFDANKKFKDAGVDTLVALRELAHTMRAIVTDTMVKGEMSSRLTTELPEHHLRDCKPCGAVHPHEQTFRLAALQAGLELVPNTSPPVLHRVKGLRPNEFRRPGTDASPRFDLIRNYLRFYGPSTAQEVAAFLDAPVKEVKAYWPDDILDVDVEGQGKSALVDAIDLLTDPPQPTAVRLAGPYDALLQGRDREMLVPDIDRRKAVWPVLGRPGVIFAAAEPVGTWRPAKAGKKLRIKVEPWVRHTTKMQKAIAAEAERLARFRGVELAGIDTVE</sequence>
<dbReference type="InterPro" id="IPR009351">
    <property type="entry name" value="AlkZ-like"/>
</dbReference>
<name>A0A2G3PIX3_WILMA</name>
<comment type="caution">
    <text evidence="1">The sequence shown here is derived from an EMBL/GenBank/DDBJ whole genome shotgun (WGS) entry which is preliminary data.</text>
</comment>
<dbReference type="Proteomes" id="UP000225108">
    <property type="component" value="Unassembled WGS sequence"/>
</dbReference>
<gene>
    <name evidence="1" type="ORF">CSW57_18765</name>
</gene>
<dbReference type="EMBL" id="PEBD01000010">
    <property type="protein sequence ID" value="PHV65758.1"/>
    <property type="molecule type" value="Genomic_DNA"/>
</dbReference>
<accession>A0A2G3PIX3</accession>
<reference evidence="1 2" key="1">
    <citation type="submission" date="2017-10" db="EMBL/GenBank/DDBJ databases">
        <title>The draft genome sequence of Williamsia sp. BULT 1.1 isolated from the semi-arid grassland soils from South Africa.</title>
        <authorList>
            <person name="Kabwe M.H."/>
            <person name="Govender N."/>
            <person name="Mutseka Lunga P."/>
            <person name="Vikram S."/>
            <person name="Makhalanyane T.P."/>
        </authorList>
    </citation>
    <scope>NUCLEOTIDE SEQUENCE [LARGE SCALE GENOMIC DNA]</scope>
    <source>
        <strain evidence="1 2">BULT 1.1</strain>
    </source>
</reference>
<proteinExistence type="predicted"/>